<gene>
    <name evidence="1" type="ORF">HAKA00212_LOCUS12563</name>
</gene>
<dbReference type="AlphaFoldDB" id="A0A6S9IMY8"/>
<sequence>MLLTKAQCFKRALLISKKADYHACFSPLFRVQQLSSDCKPSNKNNDSIFSHSYTGAARLHRSDNMKTLRLFSTSNEAVKPTAVQKQPISEKKDDDDEEGFFSRHLGKMFGGVILGIALYFYRLSRNRQRKEALEDQLRAGYGAEPHEIEDLREANRKFGSGALLAVGRAALERFPGGAAPYQDFVACAAEGLRSAGVPPLAQGFILDRVAAQYIRSQPKLLEEAQRGAEPPLPLPVLLAILSLACYSDVEERVEVFHELMAGGDGGGEGEGAPRRRLLSTAAAAEVVGALVHSCQLPAERRVREIEEQRYPWMSYREIKPPEMLDEAFSELKWDAKEKYNTGLTQEELGAVLRSQAVCAWGECWRDPRQR</sequence>
<organism evidence="1">
    <name type="scientific">Heterosigma akashiwo</name>
    <name type="common">Chromophytic alga</name>
    <name type="synonym">Heterosigma carterae</name>
    <dbReference type="NCBI Taxonomy" id="2829"/>
    <lineage>
        <taxon>Eukaryota</taxon>
        <taxon>Sar</taxon>
        <taxon>Stramenopiles</taxon>
        <taxon>Ochrophyta</taxon>
        <taxon>Raphidophyceae</taxon>
        <taxon>Chattonellales</taxon>
        <taxon>Chattonellaceae</taxon>
        <taxon>Heterosigma</taxon>
    </lineage>
</organism>
<name>A0A6S9IMY8_HETAK</name>
<proteinExistence type="predicted"/>
<protein>
    <submittedName>
        <fullName evidence="1">Uncharacterized protein</fullName>
    </submittedName>
</protein>
<reference evidence="1" key="1">
    <citation type="submission" date="2021-01" db="EMBL/GenBank/DDBJ databases">
        <authorList>
            <person name="Corre E."/>
            <person name="Pelletier E."/>
            <person name="Niang G."/>
            <person name="Scheremetjew M."/>
            <person name="Finn R."/>
            <person name="Kale V."/>
            <person name="Holt S."/>
            <person name="Cochrane G."/>
            <person name="Meng A."/>
            <person name="Brown T."/>
            <person name="Cohen L."/>
        </authorList>
    </citation>
    <scope>NUCLEOTIDE SEQUENCE</scope>
    <source>
        <strain evidence="1">CCMP3107</strain>
    </source>
</reference>
<dbReference type="EMBL" id="HBIU01027229">
    <property type="protein sequence ID" value="CAE0633850.1"/>
    <property type="molecule type" value="Transcribed_RNA"/>
</dbReference>
<evidence type="ECO:0000313" key="1">
    <source>
        <dbReference type="EMBL" id="CAE0633850.1"/>
    </source>
</evidence>
<accession>A0A6S9IMY8</accession>